<proteinExistence type="predicted"/>
<evidence type="ECO:0000313" key="2">
    <source>
        <dbReference type="Proteomes" id="UP001497535"/>
    </source>
</evidence>
<reference evidence="1" key="1">
    <citation type="submission" date="2023-11" db="EMBL/GenBank/DDBJ databases">
        <authorList>
            <person name="Poullet M."/>
        </authorList>
    </citation>
    <scope>NUCLEOTIDE SEQUENCE</scope>
    <source>
        <strain evidence="1">E1834</strain>
    </source>
</reference>
<dbReference type="Proteomes" id="UP001497535">
    <property type="component" value="Unassembled WGS sequence"/>
</dbReference>
<accession>A0ACB0ZR96</accession>
<dbReference type="EMBL" id="CAVMJV010000045">
    <property type="protein sequence ID" value="CAK5081660.1"/>
    <property type="molecule type" value="Genomic_DNA"/>
</dbReference>
<name>A0ACB0ZR96_MELEN</name>
<keyword evidence="2" id="KW-1185">Reference proteome</keyword>
<protein>
    <submittedName>
        <fullName evidence="1">Uncharacterized protein</fullName>
    </submittedName>
</protein>
<organism evidence="1 2">
    <name type="scientific">Meloidogyne enterolobii</name>
    <name type="common">Root-knot nematode worm</name>
    <name type="synonym">Meloidogyne mayaguensis</name>
    <dbReference type="NCBI Taxonomy" id="390850"/>
    <lineage>
        <taxon>Eukaryota</taxon>
        <taxon>Metazoa</taxon>
        <taxon>Ecdysozoa</taxon>
        <taxon>Nematoda</taxon>
        <taxon>Chromadorea</taxon>
        <taxon>Rhabditida</taxon>
        <taxon>Tylenchina</taxon>
        <taxon>Tylenchomorpha</taxon>
        <taxon>Tylenchoidea</taxon>
        <taxon>Meloidogynidae</taxon>
        <taxon>Meloidogyninae</taxon>
        <taxon>Meloidogyne</taxon>
    </lineage>
</organism>
<gene>
    <name evidence="1" type="ORF">MENTE1834_LOCUS28896</name>
</gene>
<comment type="caution">
    <text evidence="1">The sequence shown here is derived from an EMBL/GenBank/DDBJ whole genome shotgun (WGS) entry which is preliminary data.</text>
</comment>
<sequence length="59" mass="7036">MGKLEMILNHVSLLNLQQIKDLQKLLKIMLLLLKRWLVVVFKHLLVNHQFVQYLKKVGD</sequence>
<evidence type="ECO:0000313" key="1">
    <source>
        <dbReference type="EMBL" id="CAK5081660.1"/>
    </source>
</evidence>